<evidence type="ECO:0000256" key="1">
    <source>
        <dbReference type="ARBA" id="ARBA00011955"/>
    </source>
</evidence>
<feature type="binding site" evidence="11">
    <location>
        <position position="180"/>
    </location>
    <ligand>
        <name>Mg(2+)</name>
        <dbReference type="ChEBI" id="CHEBI:18420"/>
    </ligand>
</feature>
<evidence type="ECO:0000256" key="6">
    <source>
        <dbReference type="ARBA" id="ARBA00022827"/>
    </source>
</evidence>
<evidence type="ECO:0000256" key="10">
    <source>
        <dbReference type="PIRNR" id="PIRNR006268"/>
    </source>
</evidence>
<dbReference type="PROSITE" id="PS51257">
    <property type="entry name" value="PROKAR_LIPOPROTEIN"/>
    <property type="match status" value="1"/>
</dbReference>
<proteinExistence type="inferred from homology"/>
<dbReference type="Gene3D" id="3.10.520.10">
    <property type="entry name" value="ApbE-like domains"/>
    <property type="match status" value="1"/>
</dbReference>
<keyword evidence="12" id="KW-0472">Membrane</keyword>
<name>A0A1G8XR00_9LACT</name>
<evidence type="ECO:0000256" key="4">
    <source>
        <dbReference type="ARBA" id="ARBA00022679"/>
    </source>
</evidence>
<comment type="catalytic activity">
    <reaction evidence="9 10 12">
        <text>L-threonyl-[protein] + FAD = FMN-L-threonyl-[protein] + AMP + H(+)</text>
        <dbReference type="Rhea" id="RHEA:36847"/>
        <dbReference type="Rhea" id="RHEA-COMP:11060"/>
        <dbReference type="Rhea" id="RHEA-COMP:11061"/>
        <dbReference type="ChEBI" id="CHEBI:15378"/>
        <dbReference type="ChEBI" id="CHEBI:30013"/>
        <dbReference type="ChEBI" id="CHEBI:57692"/>
        <dbReference type="ChEBI" id="CHEBI:74257"/>
        <dbReference type="ChEBI" id="CHEBI:456215"/>
        <dbReference type="EC" id="2.7.1.180"/>
    </reaction>
</comment>
<evidence type="ECO:0000256" key="12">
    <source>
        <dbReference type="RuleBase" id="RU363002"/>
    </source>
</evidence>
<dbReference type="STRING" id="426701.SAMN04488098_100759"/>
<dbReference type="GO" id="GO:0005886">
    <property type="term" value="C:plasma membrane"/>
    <property type="evidence" value="ECO:0007669"/>
    <property type="project" value="UniProtKB-SubCell"/>
</dbReference>
<comment type="cofactor">
    <cofactor evidence="11">
        <name>Mg(2+)</name>
        <dbReference type="ChEBI" id="CHEBI:18420"/>
    </cofactor>
    <cofactor evidence="11">
        <name>Mn(2+)</name>
        <dbReference type="ChEBI" id="CHEBI:29035"/>
    </cofactor>
    <text evidence="11">Magnesium. Can also use manganese.</text>
</comment>
<dbReference type="PIRSF" id="PIRSF006268">
    <property type="entry name" value="ApbE"/>
    <property type="match status" value="1"/>
</dbReference>
<evidence type="ECO:0000313" key="13">
    <source>
        <dbReference type="EMBL" id="SDJ92999.1"/>
    </source>
</evidence>
<evidence type="ECO:0000313" key="14">
    <source>
        <dbReference type="Proteomes" id="UP000199433"/>
    </source>
</evidence>
<evidence type="ECO:0000256" key="7">
    <source>
        <dbReference type="ARBA" id="ARBA00022842"/>
    </source>
</evidence>
<keyword evidence="12" id="KW-1003">Cell membrane</keyword>
<dbReference type="GO" id="GO:0046872">
    <property type="term" value="F:metal ion binding"/>
    <property type="evidence" value="ECO:0007669"/>
    <property type="project" value="UniProtKB-UniRule"/>
</dbReference>
<reference evidence="14" key="1">
    <citation type="submission" date="2016-10" db="EMBL/GenBank/DDBJ databases">
        <authorList>
            <person name="Varghese N."/>
            <person name="Submissions S."/>
        </authorList>
    </citation>
    <scope>NUCLEOTIDE SEQUENCE [LARGE SCALE GENOMIC DNA]</scope>
    <source>
        <strain evidence="14">DSM 19181</strain>
    </source>
</reference>
<protein>
    <recommendedName>
        <fullName evidence="2 10">FAD:protein FMN transferase</fullName>
        <ecNumber evidence="1 10">2.7.1.180</ecNumber>
    </recommendedName>
    <alternativeName>
        <fullName evidence="8 10">Flavin transferase</fullName>
    </alternativeName>
</protein>
<dbReference type="Pfam" id="PF02424">
    <property type="entry name" value="ApbE"/>
    <property type="match status" value="1"/>
</dbReference>
<keyword evidence="5 10" id="KW-0479">Metal-binding</keyword>
<keyword evidence="12 13" id="KW-0449">Lipoprotein</keyword>
<evidence type="ECO:0000256" key="11">
    <source>
        <dbReference type="PIRSR" id="PIRSR006268-2"/>
    </source>
</evidence>
<comment type="similarity">
    <text evidence="10 12">Belongs to the ApbE family.</text>
</comment>
<evidence type="ECO:0000256" key="5">
    <source>
        <dbReference type="ARBA" id="ARBA00022723"/>
    </source>
</evidence>
<dbReference type="PANTHER" id="PTHR30040">
    <property type="entry name" value="THIAMINE BIOSYNTHESIS LIPOPROTEIN APBE"/>
    <property type="match status" value="1"/>
</dbReference>
<keyword evidence="14" id="KW-1185">Reference proteome</keyword>
<keyword evidence="6 10" id="KW-0274">FAD</keyword>
<dbReference type="InterPro" id="IPR024932">
    <property type="entry name" value="ApbE"/>
</dbReference>
<evidence type="ECO:0000256" key="8">
    <source>
        <dbReference type="ARBA" id="ARBA00031306"/>
    </source>
</evidence>
<feature type="binding site" evidence="11">
    <location>
        <position position="296"/>
    </location>
    <ligand>
        <name>Mg(2+)</name>
        <dbReference type="ChEBI" id="CHEBI:18420"/>
    </ligand>
</feature>
<dbReference type="EMBL" id="FNFK01000007">
    <property type="protein sequence ID" value="SDJ92999.1"/>
    <property type="molecule type" value="Genomic_DNA"/>
</dbReference>
<organism evidence="13 14">
    <name type="scientific">Alkalibacterium thalassium</name>
    <dbReference type="NCBI Taxonomy" id="426701"/>
    <lineage>
        <taxon>Bacteria</taxon>
        <taxon>Bacillati</taxon>
        <taxon>Bacillota</taxon>
        <taxon>Bacilli</taxon>
        <taxon>Lactobacillales</taxon>
        <taxon>Carnobacteriaceae</taxon>
        <taxon>Alkalibacterium</taxon>
    </lineage>
</organism>
<evidence type="ECO:0000256" key="9">
    <source>
        <dbReference type="ARBA" id="ARBA00048540"/>
    </source>
</evidence>
<dbReference type="PANTHER" id="PTHR30040:SF2">
    <property type="entry name" value="FAD:PROTEIN FMN TRANSFERASE"/>
    <property type="match status" value="1"/>
</dbReference>
<dbReference type="GO" id="GO:0016740">
    <property type="term" value="F:transferase activity"/>
    <property type="evidence" value="ECO:0007669"/>
    <property type="project" value="UniProtKB-UniRule"/>
</dbReference>
<dbReference type="AlphaFoldDB" id="A0A1G8XR00"/>
<dbReference type="InterPro" id="IPR003374">
    <property type="entry name" value="ApbE-like_sf"/>
</dbReference>
<sequence length="352" mass="38853">MYTRIKTMKVLLMVPVLSLGLLGCQEEDPRGLADQPYDRTEFLLGTVANIKVYNEGQEEALDKAFERVQELDELFAMQNPESEISEVNRQAGIEPVEVSEEVFHVMERALYYAEESGGSFDPTIGAVTSLWRIGQDDAAVPEANELAEAVALVDYQKVELNEAEQTIYLQEEGMVLDLGAIAKGYITDEAARVLVEEGVNTAIVDLGGDIVVVGNSTRGEDQPWNVGIQNPYGERGEILGIVPVSDRAIVTSGIYERLVRDGDDEYHHLMDPETGFPIDNNISGISIIADNAMDADALVNIAFSLGVEDGLDYINGLEDVEVIYITNEMEIYASEGINDQIEIRDNDFEMMN</sequence>
<keyword evidence="3 10" id="KW-0285">Flavoprotein</keyword>
<dbReference type="Proteomes" id="UP000199433">
    <property type="component" value="Unassembled WGS sequence"/>
</dbReference>
<dbReference type="RefSeq" id="WP_176759592.1">
    <property type="nucleotide sequence ID" value="NZ_FNFK01000007.1"/>
</dbReference>
<evidence type="ECO:0000256" key="2">
    <source>
        <dbReference type="ARBA" id="ARBA00016337"/>
    </source>
</evidence>
<dbReference type="EC" id="2.7.1.180" evidence="1 10"/>
<dbReference type="SUPFAM" id="SSF143631">
    <property type="entry name" value="ApbE-like"/>
    <property type="match status" value="1"/>
</dbReference>
<keyword evidence="12" id="KW-0997">Cell inner membrane</keyword>
<evidence type="ECO:0000256" key="3">
    <source>
        <dbReference type="ARBA" id="ARBA00022630"/>
    </source>
</evidence>
<accession>A0A1G8XR00</accession>
<keyword evidence="4 10" id="KW-0808">Transferase</keyword>
<comment type="subcellular location">
    <subcellularLocation>
        <location evidence="12">Cell inner membrane</location>
        <topology evidence="12">Lipid-anchor</topology>
        <orientation evidence="12">Periplasmic side</orientation>
    </subcellularLocation>
</comment>
<comment type="function">
    <text evidence="12">Flavin transferase that catalyzes the transfer of the FMN moiety of FAD and its covalent binding to the hydroxyl group of a threonine residue in a target flavoprotein.</text>
</comment>
<gene>
    <name evidence="13" type="ORF">SAMN04488098_100759</name>
</gene>
<keyword evidence="7 10" id="KW-0460">Magnesium</keyword>